<dbReference type="AlphaFoldDB" id="A0AAD7G9E0"/>
<evidence type="ECO:0000313" key="2">
    <source>
        <dbReference type="Proteomes" id="UP001221757"/>
    </source>
</evidence>
<protein>
    <submittedName>
        <fullName evidence="1">Uncharacterized protein</fullName>
    </submittedName>
</protein>
<evidence type="ECO:0000313" key="1">
    <source>
        <dbReference type="EMBL" id="KAJ7681124.1"/>
    </source>
</evidence>
<proteinExistence type="predicted"/>
<accession>A0AAD7G9E0</accession>
<reference evidence="1" key="1">
    <citation type="submission" date="2023-03" db="EMBL/GenBank/DDBJ databases">
        <title>Massive genome expansion in bonnet fungi (Mycena s.s.) driven by repeated elements and novel gene families across ecological guilds.</title>
        <authorList>
            <consortium name="Lawrence Berkeley National Laboratory"/>
            <person name="Harder C.B."/>
            <person name="Miyauchi S."/>
            <person name="Viragh M."/>
            <person name="Kuo A."/>
            <person name="Thoen E."/>
            <person name="Andreopoulos B."/>
            <person name="Lu D."/>
            <person name="Skrede I."/>
            <person name="Drula E."/>
            <person name="Henrissat B."/>
            <person name="Morin E."/>
            <person name="Kohler A."/>
            <person name="Barry K."/>
            <person name="LaButti K."/>
            <person name="Morin E."/>
            <person name="Salamov A."/>
            <person name="Lipzen A."/>
            <person name="Mereny Z."/>
            <person name="Hegedus B."/>
            <person name="Baldrian P."/>
            <person name="Stursova M."/>
            <person name="Weitz H."/>
            <person name="Taylor A."/>
            <person name="Grigoriev I.V."/>
            <person name="Nagy L.G."/>
            <person name="Martin F."/>
            <person name="Kauserud H."/>
        </authorList>
    </citation>
    <scope>NUCLEOTIDE SEQUENCE</scope>
    <source>
        <strain evidence="1">CBHHK067</strain>
    </source>
</reference>
<comment type="caution">
    <text evidence="1">The sequence shown here is derived from an EMBL/GenBank/DDBJ whole genome shotgun (WGS) entry which is preliminary data.</text>
</comment>
<sequence>MPQMFWCDLGPSFFLIFSCGPDHTGTSGLPRQADARARGGEGGLGSTGIYRQLYVHVLAAAPPPQLTRLQFPPVRACGRFDAAGPTPPGLGIFRVIISQVLRTHLHQKRG</sequence>
<gene>
    <name evidence="1" type="ORF">B0H17DRAFT_1138690</name>
</gene>
<dbReference type="Proteomes" id="UP001221757">
    <property type="component" value="Unassembled WGS sequence"/>
</dbReference>
<keyword evidence="2" id="KW-1185">Reference proteome</keyword>
<organism evidence="1 2">
    <name type="scientific">Mycena rosella</name>
    <name type="common">Pink bonnet</name>
    <name type="synonym">Agaricus rosellus</name>
    <dbReference type="NCBI Taxonomy" id="1033263"/>
    <lineage>
        <taxon>Eukaryota</taxon>
        <taxon>Fungi</taxon>
        <taxon>Dikarya</taxon>
        <taxon>Basidiomycota</taxon>
        <taxon>Agaricomycotina</taxon>
        <taxon>Agaricomycetes</taxon>
        <taxon>Agaricomycetidae</taxon>
        <taxon>Agaricales</taxon>
        <taxon>Marasmiineae</taxon>
        <taxon>Mycenaceae</taxon>
        <taxon>Mycena</taxon>
    </lineage>
</organism>
<dbReference type="EMBL" id="JARKIE010000122">
    <property type="protein sequence ID" value="KAJ7681124.1"/>
    <property type="molecule type" value="Genomic_DNA"/>
</dbReference>
<name>A0AAD7G9E0_MYCRO</name>